<sequence>MDEDAKTLIGLELRDGEEGKLREGDVVKEIEVSDYDGDSEREDEEDGMGMDRGCGLRRKRTIRVVIRSRAFL</sequence>
<dbReference type="Proteomes" id="UP000799753">
    <property type="component" value="Unassembled WGS sequence"/>
</dbReference>
<dbReference type="EMBL" id="MU006776">
    <property type="protein sequence ID" value="KAF2646481.1"/>
    <property type="molecule type" value="Genomic_DNA"/>
</dbReference>
<gene>
    <name evidence="1" type="ORF">P280DRAFT_464695</name>
</gene>
<dbReference type="AlphaFoldDB" id="A0A6A6SHS0"/>
<accession>A0A6A6SHS0</accession>
<evidence type="ECO:0000313" key="2">
    <source>
        <dbReference type="Proteomes" id="UP000799753"/>
    </source>
</evidence>
<protein>
    <submittedName>
        <fullName evidence="1">Uncharacterized protein</fullName>
    </submittedName>
</protein>
<keyword evidence="2" id="KW-1185">Reference proteome</keyword>
<name>A0A6A6SHS0_9PLEO</name>
<organism evidence="1 2">
    <name type="scientific">Massarina eburnea CBS 473.64</name>
    <dbReference type="NCBI Taxonomy" id="1395130"/>
    <lineage>
        <taxon>Eukaryota</taxon>
        <taxon>Fungi</taxon>
        <taxon>Dikarya</taxon>
        <taxon>Ascomycota</taxon>
        <taxon>Pezizomycotina</taxon>
        <taxon>Dothideomycetes</taxon>
        <taxon>Pleosporomycetidae</taxon>
        <taxon>Pleosporales</taxon>
        <taxon>Massarineae</taxon>
        <taxon>Massarinaceae</taxon>
        <taxon>Massarina</taxon>
    </lineage>
</organism>
<reference evidence="1" key="1">
    <citation type="journal article" date="2020" name="Stud. Mycol.">
        <title>101 Dothideomycetes genomes: a test case for predicting lifestyles and emergence of pathogens.</title>
        <authorList>
            <person name="Haridas S."/>
            <person name="Albert R."/>
            <person name="Binder M."/>
            <person name="Bloem J."/>
            <person name="Labutti K."/>
            <person name="Salamov A."/>
            <person name="Andreopoulos B."/>
            <person name="Baker S."/>
            <person name="Barry K."/>
            <person name="Bills G."/>
            <person name="Bluhm B."/>
            <person name="Cannon C."/>
            <person name="Castanera R."/>
            <person name="Culley D."/>
            <person name="Daum C."/>
            <person name="Ezra D."/>
            <person name="Gonzalez J."/>
            <person name="Henrissat B."/>
            <person name="Kuo A."/>
            <person name="Liang C."/>
            <person name="Lipzen A."/>
            <person name="Lutzoni F."/>
            <person name="Magnuson J."/>
            <person name="Mondo S."/>
            <person name="Nolan M."/>
            <person name="Ohm R."/>
            <person name="Pangilinan J."/>
            <person name="Park H.-J."/>
            <person name="Ramirez L."/>
            <person name="Alfaro M."/>
            <person name="Sun H."/>
            <person name="Tritt A."/>
            <person name="Yoshinaga Y."/>
            <person name="Zwiers L.-H."/>
            <person name="Turgeon B."/>
            <person name="Goodwin S."/>
            <person name="Spatafora J."/>
            <person name="Crous P."/>
            <person name="Grigoriev I."/>
        </authorList>
    </citation>
    <scope>NUCLEOTIDE SEQUENCE</scope>
    <source>
        <strain evidence="1">CBS 473.64</strain>
    </source>
</reference>
<evidence type="ECO:0000313" key="1">
    <source>
        <dbReference type="EMBL" id="KAF2646481.1"/>
    </source>
</evidence>
<proteinExistence type="predicted"/>